<dbReference type="Proteomes" id="UP000676336">
    <property type="component" value="Unassembled WGS sequence"/>
</dbReference>
<dbReference type="EMBL" id="CAJOBI010262105">
    <property type="protein sequence ID" value="CAF5123570.1"/>
    <property type="molecule type" value="Genomic_DNA"/>
</dbReference>
<name>A0A8S3FQ42_9BILA</name>
<reference evidence="6" key="1">
    <citation type="submission" date="2021-02" db="EMBL/GenBank/DDBJ databases">
        <authorList>
            <person name="Nowell W R."/>
        </authorList>
    </citation>
    <scope>NUCLEOTIDE SEQUENCE</scope>
</reference>
<gene>
    <name evidence="4" type="ORF">BYL167_LOCUS54351</name>
    <name evidence="6" type="ORF">GIL414_LOCUS64201</name>
    <name evidence="5" type="ORF">SMN809_LOCUS62643</name>
</gene>
<dbReference type="GO" id="GO:0005524">
    <property type="term" value="F:ATP binding"/>
    <property type="evidence" value="ECO:0007669"/>
    <property type="project" value="UniProtKB-KW"/>
</dbReference>
<dbReference type="PANTHER" id="PTHR19375">
    <property type="entry name" value="HEAT SHOCK PROTEIN 70KDA"/>
    <property type="match status" value="1"/>
</dbReference>
<dbReference type="FunFam" id="3.30.420.40:FF:000028">
    <property type="entry name" value="heat shock 70 kDa protein-like"/>
    <property type="match status" value="1"/>
</dbReference>
<evidence type="ECO:0000256" key="3">
    <source>
        <dbReference type="ARBA" id="ARBA00022840"/>
    </source>
</evidence>
<dbReference type="Proteomes" id="UP000681967">
    <property type="component" value="Unassembled WGS sequence"/>
</dbReference>
<organism evidence="6 7">
    <name type="scientific">Rotaria magnacalcarata</name>
    <dbReference type="NCBI Taxonomy" id="392030"/>
    <lineage>
        <taxon>Eukaryota</taxon>
        <taxon>Metazoa</taxon>
        <taxon>Spiralia</taxon>
        <taxon>Gnathifera</taxon>
        <taxon>Rotifera</taxon>
        <taxon>Eurotatoria</taxon>
        <taxon>Bdelloidea</taxon>
        <taxon>Philodinida</taxon>
        <taxon>Philodinidae</taxon>
        <taxon>Rotaria</taxon>
    </lineage>
</organism>
<dbReference type="SUPFAM" id="SSF53067">
    <property type="entry name" value="Actin-like ATPase domain"/>
    <property type="match status" value="1"/>
</dbReference>
<dbReference type="GO" id="GO:0140662">
    <property type="term" value="F:ATP-dependent protein folding chaperone"/>
    <property type="evidence" value="ECO:0007669"/>
    <property type="project" value="InterPro"/>
</dbReference>
<dbReference type="InterPro" id="IPR013126">
    <property type="entry name" value="Hsp_70_fam"/>
</dbReference>
<dbReference type="Pfam" id="PF00012">
    <property type="entry name" value="HSP70"/>
    <property type="match status" value="1"/>
</dbReference>
<evidence type="ECO:0000313" key="7">
    <source>
        <dbReference type="Proteomes" id="UP000681720"/>
    </source>
</evidence>
<dbReference type="EMBL" id="CAJOBJ010274040">
    <property type="protein sequence ID" value="CAF5134973.1"/>
    <property type="molecule type" value="Genomic_DNA"/>
</dbReference>
<dbReference type="EMBL" id="CAJOBH010190569">
    <property type="protein sequence ID" value="CAF4963050.1"/>
    <property type="molecule type" value="Genomic_DNA"/>
</dbReference>
<protein>
    <recommendedName>
        <fullName evidence="8">Heat shock protein 70</fullName>
    </recommendedName>
</protein>
<keyword evidence="3" id="KW-0067">ATP-binding</keyword>
<dbReference type="PRINTS" id="PR00301">
    <property type="entry name" value="HEATSHOCK70"/>
</dbReference>
<evidence type="ECO:0000256" key="2">
    <source>
        <dbReference type="ARBA" id="ARBA00022741"/>
    </source>
</evidence>
<keyword evidence="2" id="KW-0547">Nucleotide-binding</keyword>
<proteinExistence type="inferred from homology"/>
<sequence>GKELNKSINPDEAVAYGAAVQAAILTGNKSEDVKNLLLFDVTPLSLVS</sequence>
<dbReference type="Proteomes" id="UP000681720">
    <property type="component" value="Unassembled WGS sequence"/>
</dbReference>
<feature type="non-terminal residue" evidence="6">
    <location>
        <position position="1"/>
    </location>
</feature>
<dbReference type="Gene3D" id="3.30.420.40">
    <property type="match status" value="1"/>
</dbReference>
<evidence type="ECO:0000313" key="5">
    <source>
        <dbReference type="EMBL" id="CAF5123570.1"/>
    </source>
</evidence>
<evidence type="ECO:0008006" key="8">
    <source>
        <dbReference type="Google" id="ProtNLM"/>
    </source>
</evidence>
<evidence type="ECO:0000313" key="6">
    <source>
        <dbReference type="EMBL" id="CAF5134973.1"/>
    </source>
</evidence>
<comment type="similarity">
    <text evidence="1">Belongs to the heat shock protein 70 family.</text>
</comment>
<comment type="caution">
    <text evidence="6">The sequence shown here is derived from an EMBL/GenBank/DDBJ whole genome shotgun (WGS) entry which is preliminary data.</text>
</comment>
<evidence type="ECO:0000313" key="4">
    <source>
        <dbReference type="EMBL" id="CAF4963050.1"/>
    </source>
</evidence>
<accession>A0A8S3FQ42</accession>
<evidence type="ECO:0000256" key="1">
    <source>
        <dbReference type="ARBA" id="ARBA00007381"/>
    </source>
</evidence>
<dbReference type="InterPro" id="IPR043129">
    <property type="entry name" value="ATPase_NBD"/>
</dbReference>
<dbReference type="AlphaFoldDB" id="A0A8S3FQ42"/>